<evidence type="ECO:0000256" key="3">
    <source>
        <dbReference type="ARBA" id="ARBA00022490"/>
    </source>
</evidence>
<gene>
    <name evidence="10" type="ORF">FGG08_000967</name>
</gene>
<comment type="similarity">
    <text evidence="2">Belongs to the nudE family.</text>
</comment>
<dbReference type="GO" id="GO:0005874">
    <property type="term" value="C:microtubule"/>
    <property type="evidence" value="ECO:0007669"/>
    <property type="project" value="UniProtKB-KW"/>
</dbReference>
<evidence type="ECO:0000256" key="1">
    <source>
        <dbReference type="ARBA" id="ARBA00004245"/>
    </source>
</evidence>
<dbReference type="EMBL" id="JAGHQL010000012">
    <property type="protein sequence ID" value="KAH0544887.1"/>
    <property type="molecule type" value="Genomic_DNA"/>
</dbReference>
<keyword evidence="4" id="KW-0493">Microtubule</keyword>
<dbReference type="GO" id="GO:0008017">
    <property type="term" value="F:microtubule binding"/>
    <property type="evidence" value="ECO:0007669"/>
    <property type="project" value="InterPro"/>
</dbReference>
<dbReference type="GO" id="GO:0005871">
    <property type="term" value="C:kinesin complex"/>
    <property type="evidence" value="ECO:0007669"/>
    <property type="project" value="TreeGrafter"/>
</dbReference>
<accession>A0A9P8L6I1</accession>
<feature type="region of interest" description="Disordered" evidence="8">
    <location>
        <begin position="351"/>
        <end position="595"/>
    </location>
</feature>
<evidence type="ECO:0000256" key="2">
    <source>
        <dbReference type="ARBA" id="ARBA00007429"/>
    </source>
</evidence>
<feature type="compositionally biased region" description="Polar residues" evidence="8">
    <location>
        <begin position="459"/>
        <end position="484"/>
    </location>
</feature>
<dbReference type="GO" id="GO:0007059">
    <property type="term" value="P:chromosome segregation"/>
    <property type="evidence" value="ECO:0007669"/>
    <property type="project" value="TreeGrafter"/>
</dbReference>
<dbReference type="PANTHER" id="PTHR10921:SF1">
    <property type="entry name" value="NUCLEAR DISTRIBUTION PROTEIN NUDE HOMOLOG"/>
    <property type="match status" value="1"/>
</dbReference>
<organism evidence="10 11">
    <name type="scientific">Glutinoglossum americanum</name>
    <dbReference type="NCBI Taxonomy" id="1670608"/>
    <lineage>
        <taxon>Eukaryota</taxon>
        <taxon>Fungi</taxon>
        <taxon>Dikarya</taxon>
        <taxon>Ascomycota</taxon>
        <taxon>Pezizomycotina</taxon>
        <taxon>Geoglossomycetes</taxon>
        <taxon>Geoglossales</taxon>
        <taxon>Geoglossaceae</taxon>
        <taxon>Glutinoglossum</taxon>
    </lineage>
</organism>
<reference evidence="10" key="1">
    <citation type="submission" date="2021-03" db="EMBL/GenBank/DDBJ databases">
        <title>Comparative genomics and phylogenomic investigation of the class Geoglossomycetes provide insights into ecological specialization and systematics.</title>
        <authorList>
            <person name="Melie T."/>
            <person name="Pirro S."/>
            <person name="Miller A.N."/>
            <person name="Quandt A."/>
        </authorList>
    </citation>
    <scope>NUCLEOTIDE SEQUENCE</scope>
    <source>
        <strain evidence="10">GBOQ0MN5Z8</strain>
    </source>
</reference>
<evidence type="ECO:0000259" key="9">
    <source>
        <dbReference type="Pfam" id="PF04880"/>
    </source>
</evidence>
<keyword evidence="6" id="KW-0206">Cytoskeleton</keyword>
<keyword evidence="3" id="KW-0963">Cytoplasm</keyword>
<sequence length="595" mass="64147">MPSLDELPSSPPNESSSLEHALAYYKSQYEQLELELAEFQASSRELETELEKDVEASEKRERQLQEKVESLGFEVDEWKTKYKQSKSEANAVQNTLQKEITTLRDTTRTIQLKLRDIEVANDDFERQARNTTSSLEDLESKYNVAIERAVMLESEIQIGEQERESLRIETQRLRDELSDLKIEAEINQEKLRHLETAAERHRHPPLLVTGGNAPHSPVSESSPTSTTSSPMMSTPPSKSASTVVSKTATPPSPPISEASATAVAPPKTPNPPAKSRAVTEDANTTPRPSHFQSARPRHSRGPSIPISSGRSTPSVTSRTVSRPNGPIASTLPSSSSLRQIRGLIGQMQRLEQRVHSARSKLPAPVHTPPRLSPTTVDTLSQSSYIPATVTVRSHKKRTGGSNASTASSVRDGLETTPLSAQHVSRLSLNGAGGDRRPSGSRPSSRASTTSRSSISHASMTQRPSSRASVSGSRTPLGHYSSSAVADSRRPRSSVGGSYASMHGHSASVNGIEEKDLGFSTPTSRRSTINKSDLLQGSAIPTPSGIPKRQSGGGPGFGLAMTPSARRTSSGLGLRDVEGEMGPPVRRKLSGVGETY</sequence>
<feature type="region of interest" description="Disordered" evidence="8">
    <location>
        <begin position="202"/>
        <end position="335"/>
    </location>
</feature>
<keyword evidence="11" id="KW-1185">Reference proteome</keyword>
<dbReference type="PANTHER" id="PTHR10921">
    <property type="entry name" value="NUCLEAR DISTRIBUTION PROTEIN NUDE HOMOLOG 1"/>
    <property type="match status" value="1"/>
</dbReference>
<dbReference type="Gene3D" id="6.10.250.1080">
    <property type="match status" value="1"/>
</dbReference>
<evidence type="ECO:0000256" key="6">
    <source>
        <dbReference type="ARBA" id="ARBA00023212"/>
    </source>
</evidence>
<evidence type="ECO:0000256" key="4">
    <source>
        <dbReference type="ARBA" id="ARBA00022701"/>
    </source>
</evidence>
<feature type="compositionally biased region" description="Low complexity" evidence="8">
    <location>
        <begin position="307"/>
        <end position="323"/>
    </location>
</feature>
<dbReference type="AlphaFoldDB" id="A0A9P8L6I1"/>
<evidence type="ECO:0000256" key="5">
    <source>
        <dbReference type="ARBA" id="ARBA00023054"/>
    </source>
</evidence>
<dbReference type="Proteomes" id="UP000698800">
    <property type="component" value="Unassembled WGS sequence"/>
</dbReference>
<dbReference type="GO" id="GO:0051642">
    <property type="term" value="P:centrosome localization"/>
    <property type="evidence" value="ECO:0007669"/>
    <property type="project" value="TreeGrafter"/>
</dbReference>
<feature type="compositionally biased region" description="Low complexity" evidence="8">
    <location>
        <begin position="439"/>
        <end position="458"/>
    </location>
</feature>
<evidence type="ECO:0000313" key="11">
    <source>
        <dbReference type="Proteomes" id="UP000698800"/>
    </source>
</evidence>
<feature type="compositionally biased region" description="Low complexity" evidence="8">
    <location>
        <begin position="216"/>
        <end position="242"/>
    </location>
</feature>
<evidence type="ECO:0000256" key="8">
    <source>
        <dbReference type="SAM" id="MobiDB-lite"/>
    </source>
</evidence>
<dbReference type="GO" id="GO:0000776">
    <property type="term" value="C:kinetochore"/>
    <property type="evidence" value="ECO:0007669"/>
    <property type="project" value="TreeGrafter"/>
</dbReference>
<feature type="compositionally biased region" description="Polar residues" evidence="8">
    <location>
        <begin position="281"/>
        <end position="292"/>
    </location>
</feature>
<feature type="compositionally biased region" description="Polar residues" evidence="8">
    <location>
        <begin position="372"/>
        <end position="385"/>
    </location>
</feature>
<dbReference type="InterPro" id="IPR006964">
    <property type="entry name" value="NUDE_dom"/>
</dbReference>
<feature type="coiled-coil region" evidence="7">
    <location>
        <begin position="121"/>
        <end position="197"/>
    </location>
</feature>
<feature type="domain" description="NUDE" evidence="9">
    <location>
        <begin position="134"/>
        <end position="306"/>
    </location>
</feature>
<evidence type="ECO:0000313" key="10">
    <source>
        <dbReference type="EMBL" id="KAH0544887.1"/>
    </source>
</evidence>
<dbReference type="InterPro" id="IPR033494">
    <property type="entry name" value="NUDE"/>
</dbReference>
<feature type="compositionally biased region" description="Polar residues" evidence="8">
    <location>
        <begin position="416"/>
        <end position="427"/>
    </location>
</feature>
<feature type="compositionally biased region" description="Polar residues" evidence="8">
    <location>
        <begin position="519"/>
        <end position="540"/>
    </location>
</feature>
<keyword evidence="5 7" id="KW-0175">Coiled coil</keyword>
<name>A0A9P8L6I1_9PEZI</name>
<feature type="coiled-coil region" evidence="7">
    <location>
        <begin position="22"/>
        <end position="95"/>
    </location>
</feature>
<comment type="caution">
    <text evidence="10">The sequence shown here is derived from an EMBL/GenBank/DDBJ whole genome shotgun (WGS) entry which is preliminary data.</text>
</comment>
<dbReference type="OrthoDB" id="5877028at2759"/>
<dbReference type="Pfam" id="PF04880">
    <property type="entry name" value="NUDE_C"/>
    <property type="match status" value="1"/>
</dbReference>
<evidence type="ECO:0000256" key="7">
    <source>
        <dbReference type="SAM" id="Coils"/>
    </source>
</evidence>
<feature type="compositionally biased region" description="Polar residues" evidence="8">
    <location>
        <begin position="399"/>
        <end position="408"/>
    </location>
</feature>
<protein>
    <recommendedName>
        <fullName evidence="9">NUDE domain-containing protein</fullName>
    </recommendedName>
</protein>
<dbReference type="GO" id="GO:0000132">
    <property type="term" value="P:establishment of mitotic spindle orientation"/>
    <property type="evidence" value="ECO:0007669"/>
    <property type="project" value="TreeGrafter"/>
</dbReference>
<dbReference type="GO" id="GO:0007020">
    <property type="term" value="P:microtubule nucleation"/>
    <property type="evidence" value="ECO:0007669"/>
    <property type="project" value="TreeGrafter"/>
</dbReference>
<dbReference type="GO" id="GO:0047496">
    <property type="term" value="P:vesicle transport along microtubule"/>
    <property type="evidence" value="ECO:0007669"/>
    <property type="project" value="TreeGrafter"/>
</dbReference>
<proteinExistence type="inferred from homology"/>
<comment type="subcellular location">
    <subcellularLocation>
        <location evidence="1">Cytoplasm</location>
        <location evidence="1">Cytoskeleton</location>
    </subcellularLocation>
</comment>